<proteinExistence type="predicted"/>
<dbReference type="InterPro" id="IPR046960">
    <property type="entry name" value="PPR_At4g14850-like_plant"/>
</dbReference>
<keyword evidence="4" id="KW-1185">Reference proteome</keyword>
<name>A0A7J6I8Q2_CANSA</name>
<dbReference type="Proteomes" id="UP000583929">
    <property type="component" value="Unassembled WGS sequence"/>
</dbReference>
<dbReference type="PANTHER" id="PTHR47926:SF533">
    <property type="entry name" value="DYW DOMAIN-CONTAINING PROTEIN"/>
    <property type="match status" value="1"/>
</dbReference>
<dbReference type="PANTHER" id="PTHR47926">
    <property type="entry name" value="PENTATRICOPEPTIDE REPEAT-CONTAINING PROTEIN"/>
    <property type="match status" value="1"/>
</dbReference>
<dbReference type="InterPro" id="IPR011990">
    <property type="entry name" value="TPR-like_helical_dom_sf"/>
</dbReference>
<accession>A0A7J6I8Q2</accession>
<reference evidence="3 4" key="1">
    <citation type="journal article" date="2020" name="bioRxiv">
        <title>Sequence and annotation of 42 cannabis genomes reveals extensive copy number variation in cannabinoid synthesis and pathogen resistance genes.</title>
        <authorList>
            <person name="Mckernan K.J."/>
            <person name="Helbert Y."/>
            <person name="Kane L.T."/>
            <person name="Ebling H."/>
            <person name="Zhang L."/>
            <person name="Liu B."/>
            <person name="Eaton Z."/>
            <person name="Mclaughlin S."/>
            <person name="Kingan S."/>
            <person name="Baybayan P."/>
            <person name="Concepcion G."/>
            <person name="Jordan M."/>
            <person name="Riva A."/>
            <person name="Barbazuk W."/>
            <person name="Harkins T."/>
        </authorList>
    </citation>
    <scope>NUCLEOTIDE SEQUENCE [LARGE SCALE GENOMIC DNA]</scope>
    <source>
        <strain evidence="4">cv. Jamaican Lion 4</strain>
        <tissue evidence="3">Leaf</tissue>
    </source>
</reference>
<organism evidence="3 4">
    <name type="scientific">Cannabis sativa</name>
    <name type="common">Hemp</name>
    <name type="synonym">Marijuana</name>
    <dbReference type="NCBI Taxonomy" id="3483"/>
    <lineage>
        <taxon>Eukaryota</taxon>
        <taxon>Viridiplantae</taxon>
        <taxon>Streptophyta</taxon>
        <taxon>Embryophyta</taxon>
        <taxon>Tracheophyta</taxon>
        <taxon>Spermatophyta</taxon>
        <taxon>Magnoliopsida</taxon>
        <taxon>eudicotyledons</taxon>
        <taxon>Gunneridae</taxon>
        <taxon>Pentapetalae</taxon>
        <taxon>rosids</taxon>
        <taxon>fabids</taxon>
        <taxon>Rosales</taxon>
        <taxon>Cannabaceae</taxon>
        <taxon>Cannabis</taxon>
    </lineage>
</organism>
<feature type="repeat" description="PPR" evidence="2">
    <location>
        <begin position="144"/>
        <end position="178"/>
    </location>
</feature>
<dbReference type="GO" id="GO:0003723">
    <property type="term" value="F:RNA binding"/>
    <property type="evidence" value="ECO:0007669"/>
    <property type="project" value="InterPro"/>
</dbReference>
<evidence type="ECO:0000256" key="2">
    <source>
        <dbReference type="PROSITE-ProRule" id="PRU00708"/>
    </source>
</evidence>
<evidence type="ECO:0000256" key="1">
    <source>
        <dbReference type="ARBA" id="ARBA00022737"/>
    </source>
</evidence>
<protein>
    <recommendedName>
        <fullName evidence="5">Pentatricopeptide repeat-containing protein</fullName>
    </recommendedName>
</protein>
<dbReference type="Pfam" id="PF01535">
    <property type="entry name" value="PPR"/>
    <property type="match status" value="1"/>
</dbReference>
<feature type="repeat" description="PPR" evidence="2">
    <location>
        <begin position="109"/>
        <end position="143"/>
    </location>
</feature>
<dbReference type="Pfam" id="PF13041">
    <property type="entry name" value="PPR_2"/>
    <property type="match status" value="1"/>
</dbReference>
<keyword evidence="1" id="KW-0677">Repeat</keyword>
<evidence type="ECO:0008006" key="5">
    <source>
        <dbReference type="Google" id="ProtNLM"/>
    </source>
</evidence>
<evidence type="ECO:0000313" key="3">
    <source>
        <dbReference type="EMBL" id="KAF4403917.1"/>
    </source>
</evidence>
<dbReference type="EMBL" id="JAATIQ010000002">
    <property type="protein sequence ID" value="KAF4403917.1"/>
    <property type="molecule type" value="Genomic_DNA"/>
</dbReference>
<comment type="caution">
    <text evidence="3">The sequence shown here is derived from an EMBL/GenBank/DDBJ whole genome shotgun (WGS) entry which is preliminary data.</text>
</comment>
<dbReference type="GO" id="GO:0009451">
    <property type="term" value="P:RNA modification"/>
    <property type="evidence" value="ECO:0007669"/>
    <property type="project" value="InterPro"/>
</dbReference>
<sequence>MSVKEGTLNSQSLDFSSRQKLWKRWNSDSGLRFSLYNSHGDIGFMVVKSSLLGTWKQTLCTRLFSGFSRALSSTQKDNIILTNAFITEQCCNGLLDVARDVFDRMPNRTLVSWNTMISGYSKRGRYEEALSLVSMMQRGNTRLNETTFSTILSVCGRSGSMDEGKEVHCLVLKSGFESFELVGSALLFFYLSCHQIEDASEFLTSFVVGTN</sequence>
<gene>
    <name evidence="3" type="ORF">G4B88_014373</name>
</gene>
<dbReference type="AlphaFoldDB" id="A0A7J6I8Q2"/>
<dbReference type="NCBIfam" id="TIGR00756">
    <property type="entry name" value="PPR"/>
    <property type="match status" value="2"/>
</dbReference>
<dbReference type="InterPro" id="IPR002885">
    <property type="entry name" value="PPR_rpt"/>
</dbReference>
<evidence type="ECO:0000313" key="4">
    <source>
        <dbReference type="Proteomes" id="UP000583929"/>
    </source>
</evidence>
<dbReference type="PROSITE" id="PS51375">
    <property type="entry name" value="PPR"/>
    <property type="match status" value="2"/>
</dbReference>
<dbReference type="Gene3D" id="1.25.40.10">
    <property type="entry name" value="Tetratricopeptide repeat domain"/>
    <property type="match status" value="1"/>
</dbReference>